<evidence type="ECO:0000259" key="4">
    <source>
        <dbReference type="SMART" id="SM00184"/>
    </source>
</evidence>
<dbReference type="InterPro" id="IPR001841">
    <property type="entry name" value="Znf_RING"/>
</dbReference>
<sequence>MIISTPYDGTENIECQICLGEIKKMGKEEEEQVNEVIKLECNHIFHFECISECSCQHCLDGATKRGETAHGTAAVANQQQEVVIDMPSADGQNDGNTVGTGTDGAETNRHNNGTANRPN</sequence>
<dbReference type="Gene3D" id="3.30.40.10">
    <property type="entry name" value="Zinc/RING finger domain, C3HC4 (zinc finger)"/>
    <property type="match status" value="1"/>
</dbReference>
<accession>A0ABD2HQT4</accession>
<proteinExistence type="predicted"/>
<protein>
    <recommendedName>
        <fullName evidence="4">RING-type domain-containing protein</fullName>
    </recommendedName>
</protein>
<evidence type="ECO:0000256" key="2">
    <source>
        <dbReference type="ARBA" id="ARBA00022833"/>
    </source>
</evidence>
<keyword evidence="2" id="KW-0862">Zinc</keyword>
<evidence type="ECO:0000256" key="1">
    <source>
        <dbReference type="ARBA" id="ARBA00022771"/>
    </source>
</evidence>
<reference evidence="5 6" key="1">
    <citation type="submission" date="2024-10" db="EMBL/GenBank/DDBJ databases">
        <authorList>
            <person name="Kim D."/>
        </authorList>
    </citation>
    <scope>NUCLEOTIDE SEQUENCE [LARGE SCALE GENOMIC DNA]</scope>
    <source>
        <strain evidence="5">Taebaek</strain>
    </source>
</reference>
<dbReference type="SMART" id="SM00184">
    <property type="entry name" value="RING"/>
    <property type="match status" value="1"/>
</dbReference>
<dbReference type="SUPFAM" id="SSF57850">
    <property type="entry name" value="RING/U-box"/>
    <property type="match status" value="1"/>
</dbReference>
<keyword evidence="1" id="KW-0479">Metal-binding</keyword>
<comment type="caution">
    <text evidence="5">The sequence shown here is derived from an EMBL/GenBank/DDBJ whole genome shotgun (WGS) entry which is preliminary data.</text>
</comment>
<dbReference type="Proteomes" id="UP001620645">
    <property type="component" value="Unassembled WGS sequence"/>
</dbReference>
<dbReference type="GO" id="GO:0008270">
    <property type="term" value="F:zinc ion binding"/>
    <property type="evidence" value="ECO:0007669"/>
    <property type="project" value="UniProtKB-KW"/>
</dbReference>
<evidence type="ECO:0000313" key="6">
    <source>
        <dbReference type="Proteomes" id="UP001620645"/>
    </source>
</evidence>
<keyword evidence="6" id="KW-1185">Reference proteome</keyword>
<feature type="region of interest" description="Disordered" evidence="3">
    <location>
        <begin position="85"/>
        <end position="119"/>
    </location>
</feature>
<dbReference type="InterPro" id="IPR013083">
    <property type="entry name" value="Znf_RING/FYVE/PHD"/>
</dbReference>
<dbReference type="AlphaFoldDB" id="A0ABD2HQT4"/>
<organism evidence="5 6">
    <name type="scientific">Heterodera schachtii</name>
    <name type="common">Sugarbeet cyst nematode worm</name>
    <name type="synonym">Tylenchus schachtii</name>
    <dbReference type="NCBI Taxonomy" id="97005"/>
    <lineage>
        <taxon>Eukaryota</taxon>
        <taxon>Metazoa</taxon>
        <taxon>Ecdysozoa</taxon>
        <taxon>Nematoda</taxon>
        <taxon>Chromadorea</taxon>
        <taxon>Rhabditida</taxon>
        <taxon>Tylenchina</taxon>
        <taxon>Tylenchomorpha</taxon>
        <taxon>Tylenchoidea</taxon>
        <taxon>Heteroderidae</taxon>
        <taxon>Heteroderinae</taxon>
        <taxon>Heterodera</taxon>
    </lineage>
</organism>
<keyword evidence="1" id="KW-0863">Zinc-finger</keyword>
<evidence type="ECO:0000256" key="3">
    <source>
        <dbReference type="SAM" id="MobiDB-lite"/>
    </source>
</evidence>
<dbReference type="EMBL" id="JBICCN010000411">
    <property type="protein sequence ID" value="KAL3070339.1"/>
    <property type="molecule type" value="Genomic_DNA"/>
</dbReference>
<gene>
    <name evidence="5" type="ORF">niasHS_016166</name>
</gene>
<name>A0ABD2HQT4_HETSC</name>
<feature type="domain" description="RING-type" evidence="4">
    <location>
        <begin position="15"/>
        <end position="58"/>
    </location>
</feature>
<evidence type="ECO:0000313" key="5">
    <source>
        <dbReference type="EMBL" id="KAL3070339.1"/>
    </source>
</evidence>
<feature type="compositionally biased region" description="Polar residues" evidence="3">
    <location>
        <begin position="110"/>
        <end position="119"/>
    </location>
</feature>
<feature type="compositionally biased region" description="Low complexity" evidence="3">
    <location>
        <begin position="90"/>
        <end position="104"/>
    </location>
</feature>